<evidence type="ECO:0000313" key="2">
    <source>
        <dbReference type="Proteomes" id="UP000807353"/>
    </source>
</evidence>
<reference evidence="1" key="1">
    <citation type="submission" date="2020-11" db="EMBL/GenBank/DDBJ databases">
        <authorList>
            <consortium name="DOE Joint Genome Institute"/>
            <person name="Ahrendt S."/>
            <person name="Riley R."/>
            <person name="Andreopoulos W."/>
            <person name="Labutti K."/>
            <person name="Pangilinan J."/>
            <person name="Ruiz-Duenas F.J."/>
            <person name="Barrasa J.M."/>
            <person name="Sanchez-Garcia M."/>
            <person name="Camarero S."/>
            <person name="Miyauchi S."/>
            <person name="Serrano A."/>
            <person name="Linde D."/>
            <person name="Babiker R."/>
            <person name="Drula E."/>
            <person name="Ayuso-Fernandez I."/>
            <person name="Pacheco R."/>
            <person name="Padilla G."/>
            <person name="Ferreira P."/>
            <person name="Barriuso J."/>
            <person name="Kellner H."/>
            <person name="Castanera R."/>
            <person name="Alfaro M."/>
            <person name="Ramirez L."/>
            <person name="Pisabarro A.G."/>
            <person name="Kuo A."/>
            <person name="Tritt A."/>
            <person name="Lipzen A."/>
            <person name="He G."/>
            <person name="Yan M."/>
            <person name="Ng V."/>
            <person name="Cullen D."/>
            <person name="Martin F."/>
            <person name="Rosso M.-N."/>
            <person name="Henrissat B."/>
            <person name="Hibbett D."/>
            <person name="Martinez A.T."/>
            <person name="Grigoriev I.V."/>
        </authorList>
    </citation>
    <scope>NUCLEOTIDE SEQUENCE</scope>
    <source>
        <strain evidence="1">CBS 247.69</strain>
    </source>
</reference>
<dbReference type="Proteomes" id="UP000807353">
    <property type="component" value="Unassembled WGS sequence"/>
</dbReference>
<evidence type="ECO:0008006" key="3">
    <source>
        <dbReference type="Google" id="ProtNLM"/>
    </source>
</evidence>
<dbReference type="Gene3D" id="1.20.1280.50">
    <property type="match status" value="1"/>
</dbReference>
<gene>
    <name evidence="1" type="ORF">BDZ94DRAFT_1166130</name>
</gene>
<dbReference type="OrthoDB" id="3365698at2759"/>
<comment type="caution">
    <text evidence="1">The sequence shown here is derived from an EMBL/GenBank/DDBJ whole genome shotgun (WGS) entry which is preliminary data.</text>
</comment>
<evidence type="ECO:0000313" key="1">
    <source>
        <dbReference type="EMBL" id="KAF9462331.1"/>
    </source>
</evidence>
<sequence>MDSRFTSFLSANYVPTKDEVDEIRQLLVDPVDQLDQLDAELTRLQNSIDMLYLKRSQLHNDIVRHRNLIAPLRRIPEELLQEIFFRCLPVDHNAVMSCFEAPLLFGRVCSQWRRVSLSTPRLWSSIHIVLPGDISPGDPSVAINQIPSIHGAVKEWLDRSGGLPLSISLFQVPYVYASQARMDELMSSLIQFSSRWKNVALILPSFLTSPLFSLSHKALPLLETFFFHSTTNGPSPLPESTPLDIFQAPHLHTLSSYQLGAIPQDMKWSQLTSLSLESHG</sequence>
<keyword evidence="2" id="KW-1185">Reference proteome</keyword>
<proteinExistence type="predicted"/>
<organism evidence="1 2">
    <name type="scientific">Collybia nuda</name>
    <dbReference type="NCBI Taxonomy" id="64659"/>
    <lineage>
        <taxon>Eukaryota</taxon>
        <taxon>Fungi</taxon>
        <taxon>Dikarya</taxon>
        <taxon>Basidiomycota</taxon>
        <taxon>Agaricomycotina</taxon>
        <taxon>Agaricomycetes</taxon>
        <taxon>Agaricomycetidae</taxon>
        <taxon>Agaricales</taxon>
        <taxon>Tricholomatineae</taxon>
        <taxon>Clitocybaceae</taxon>
        <taxon>Collybia</taxon>
    </lineage>
</organism>
<dbReference type="AlphaFoldDB" id="A0A9P5Y6S0"/>
<feature type="non-terminal residue" evidence="1">
    <location>
        <position position="280"/>
    </location>
</feature>
<dbReference type="EMBL" id="MU150273">
    <property type="protein sequence ID" value="KAF9462331.1"/>
    <property type="molecule type" value="Genomic_DNA"/>
</dbReference>
<name>A0A9P5Y6S0_9AGAR</name>
<protein>
    <recommendedName>
        <fullName evidence="3">F-box domain-containing protein</fullName>
    </recommendedName>
</protein>
<accession>A0A9P5Y6S0</accession>